<feature type="compositionally biased region" description="Basic and acidic residues" evidence="1">
    <location>
        <begin position="41"/>
        <end position="51"/>
    </location>
</feature>
<dbReference type="AlphaFoldDB" id="A0AAD7DLC0"/>
<feature type="compositionally biased region" description="Gly residues" evidence="1">
    <location>
        <begin position="98"/>
        <end position="110"/>
    </location>
</feature>
<gene>
    <name evidence="2" type="ORF">B0H17DRAFT_1132056</name>
</gene>
<comment type="caution">
    <text evidence="2">The sequence shown here is derived from an EMBL/GenBank/DDBJ whole genome shotgun (WGS) entry which is preliminary data.</text>
</comment>
<reference evidence="2" key="1">
    <citation type="submission" date="2023-03" db="EMBL/GenBank/DDBJ databases">
        <title>Massive genome expansion in bonnet fungi (Mycena s.s.) driven by repeated elements and novel gene families across ecological guilds.</title>
        <authorList>
            <consortium name="Lawrence Berkeley National Laboratory"/>
            <person name="Harder C.B."/>
            <person name="Miyauchi S."/>
            <person name="Viragh M."/>
            <person name="Kuo A."/>
            <person name="Thoen E."/>
            <person name="Andreopoulos B."/>
            <person name="Lu D."/>
            <person name="Skrede I."/>
            <person name="Drula E."/>
            <person name="Henrissat B."/>
            <person name="Morin E."/>
            <person name="Kohler A."/>
            <person name="Barry K."/>
            <person name="LaButti K."/>
            <person name="Morin E."/>
            <person name="Salamov A."/>
            <person name="Lipzen A."/>
            <person name="Mereny Z."/>
            <person name="Hegedus B."/>
            <person name="Baldrian P."/>
            <person name="Stursova M."/>
            <person name="Weitz H."/>
            <person name="Taylor A."/>
            <person name="Grigoriev I.V."/>
            <person name="Nagy L.G."/>
            <person name="Martin F."/>
            <person name="Kauserud H."/>
        </authorList>
    </citation>
    <scope>NUCLEOTIDE SEQUENCE</scope>
    <source>
        <strain evidence="2">CBHHK067</strain>
    </source>
</reference>
<evidence type="ECO:0000256" key="1">
    <source>
        <dbReference type="SAM" id="MobiDB-lite"/>
    </source>
</evidence>
<name>A0AAD7DLC0_MYCRO</name>
<evidence type="ECO:0000313" key="2">
    <source>
        <dbReference type="EMBL" id="KAJ7694433.1"/>
    </source>
</evidence>
<feature type="region of interest" description="Disordered" evidence="1">
    <location>
        <begin position="26"/>
        <end position="121"/>
    </location>
</feature>
<dbReference type="EMBL" id="JARKIE010000042">
    <property type="protein sequence ID" value="KAJ7694433.1"/>
    <property type="molecule type" value="Genomic_DNA"/>
</dbReference>
<protein>
    <submittedName>
        <fullName evidence="2">Uncharacterized protein</fullName>
    </submittedName>
</protein>
<keyword evidence="3" id="KW-1185">Reference proteome</keyword>
<evidence type="ECO:0000313" key="3">
    <source>
        <dbReference type="Proteomes" id="UP001221757"/>
    </source>
</evidence>
<dbReference type="Proteomes" id="UP001221757">
    <property type="component" value="Unassembled WGS sequence"/>
</dbReference>
<proteinExistence type="predicted"/>
<sequence>MASETWAIIIAAISLDSDPSWAQLGQRPRCPVWMPPPAEEESAKEREKMECDTGSAEAARVKGPGSHGRVRSRRRARGRARAARERREGIVKPQGAWSNGGAGERGGGTRGDANITKSIKQNSSFGRVDGFADDIKRRSCTDHKARANERSCAHVDISVHLGPCRLLDISKPRIRLPTQKRSARGQAEFEIIDSWFRRLIPSENPYAEICRELPPSVLDRLASATICRICQQVGAPRKLVKNM</sequence>
<organism evidence="2 3">
    <name type="scientific">Mycena rosella</name>
    <name type="common">Pink bonnet</name>
    <name type="synonym">Agaricus rosellus</name>
    <dbReference type="NCBI Taxonomy" id="1033263"/>
    <lineage>
        <taxon>Eukaryota</taxon>
        <taxon>Fungi</taxon>
        <taxon>Dikarya</taxon>
        <taxon>Basidiomycota</taxon>
        <taxon>Agaricomycotina</taxon>
        <taxon>Agaricomycetes</taxon>
        <taxon>Agaricomycetidae</taxon>
        <taxon>Agaricales</taxon>
        <taxon>Marasmiineae</taxon>
        <taxon>Mycenaceae</taxon>
        <taxon>Mycena</taxon>
    </lineage>
</organism>
<accession>A0AAD7DLC0</accession>
<feature type="compositionally biased region" description="Basic residues" evidence="1">
    <location>
        <begin position="68"/>
        <end position="81"/>
    </location>
</feature>